<evidence type="ECO:0000313" key="2">
    <source>
        <dbReference type="EMBL" id="MCZ7912031.1"/>
    </source>
</evidence>
<accession>A0A9X3KHY8</accession>
<dbReference type="Proteomes" id="UP001151309">
    <property type="component" value="Unassembled WGS sequence"/>
</dbReference>
<name>A0A9X3KHY8_9HYPH</name>
<gene>
    <name evidence="2" type="ORF">O9X94_22140</name>
</gene>
<dbReference type="Gene3D" id="3.40.50.300">
    <property type="entry name" value="P-loop containing nucleotide triphosphate hydrolases"/>
    <property type="match status" value="1"/>
</dbReference>
<dbReference type="AlphaFoldDB" id="A0A9X3KHY8"/>
<dbReference type="EMBL" id="JAPZLT010000015">
    <property type="protein sequence ID" value="MCZ7912031.1"/>
    <property type="molecule type" value="Genomic_DNA"/>
</dbReference>
<protein>
    <recommendedName>
        <fullName evidence="1">AAA+ ATPase domain-containing protein</fullName>
    </recommendedName>
</protein>
<evidence type="ECO:0000313" key="3">
    <source>
        <dbReference type="Proteomes" id="UP001151309"/>
    </source>
</evidence>
<feature type="domain" description="AAA+ ATPase" evidence="1">
    <location>
        <begin position="14"/>
        <end position="259"/>
    </location>
</feature>
<organism evidence="2 3">
    <name type="scientific">Agrobacterium leguminum</name>
    <dbReference type="NCBI Taxonomy" id="2792015"/>
    <lineage>
        <taxon>Bacteria</taxon>
        <taxon>Pseudomonadati</taxon>
        <taxon>Pseudomonadota</taxon>
        <taxon>Alphaproteobacteria</taxon>
        <taxon>Hyphomicrobiales</taxon>
        <taxon>Rhizobiaceae</taxon>
        <taxon>Rhizobium/Agrobacterium group</taxon>
        <taxon>Agrobacterium</taxon>
    </lineage>
</organism>
<comment type="caution">
    <text evidence="2">The sequence shown here is derived from an EMBL/GenBank/DDBJ whole genome shotgun (WGS) entry which is preliminary data.</text>
</comment>
<sequence length="534" mass="59783">MGVFEELQHGDVKPLGPICLMGVNGAGKSRFLREIHDQITLSGRRSIYVSAHRDFAGAWSRDIYSHAALDPYQIFDDPRPNRTGPQPDFPTLISHALERAYQKDAQSRNTFVENVARWIESDNQLDRPEKPVYIMPRLLDDLGSVLGRKLILDMEQSGRGGSNFGLKIDVNGVTYPVSSLSSGERQILLFSILMFQETERHVAIFVDEPELHLNEAKAISLWSELESRLSNSTFVYATHSLNFATRPGIRELFIIEAGDSPIKVDANAAIPVEMIKDLVGARVQIRRSGLVPILCEDQGQAMLLADLLPTGRYEPILVNSRDGVIRAISARSEYDKVFSGHPVSVGLIDRDFASDEEISALERSGIYSLPYNDFEACLLHPSLSREFLGITDRAVSHEEYTDALCAAAEKALSETLQKLKASVQLDHAPVITHSFTPEGVTAWADTPRNASAAFEQRANQILQMIKVKDVEGILRNFKGKKVYQHFRDIMRVRKVAVHQPYQSYRTLREIPRMVNLVATVPGLTELRDKIIASH</sequence>
<keyword evidence="3" id="KW-1185">Reference proteome</keyword>
<reference evidence="2" key="1">
    <citation type="submission" date="2022-12" db="EMBL/GenBank/DDBJ databases">
        <title>Draft genome sequences of 22 rhizogenic Agrobacterium biovar 1 strains, the causative agent of hairy root disease.</title>
        <authorList>
            <person name="Kim N."/>
            <person name="Vargas P."/>
            <person name="Rediers H."/>
        </authorList>
    </citation>
    <scope>NUCLEOTIDE SEQUENCE</scope>
    <source>
        <strain evidence="2">ST07.17.026</strain>
    </source>
</reference>
<dbReference type="InterPro" id="IPR027417">
    <property type="entry name" value="P-loop_NTPase"/>
</dbReference>
<dbReference type="InterPro" id="IPR003593">
    <property type="entry name" value="AAA+_ATPase"/>
</dbReference>
<evidence type="ECO:0000259" key="1">
    <source>
        <dbReference type="SMART" id="SM00382"/>
    </source>
</evidence>
<proteinExistence type="predicted"/>
<dbReference type="SMART" id="SM00382">
    <property type="entry name" value="AAA"/>
    <property type="match status" value="1"/>
</dbReference>
<dbReference type="SUPFAM" id="SSF52540">
    <property type="entry name" value="P-loop containing nucleoside triphosphate hydrolases"/>
    <property type="match status" value="1"/>
</dbReference>
<dbReference type="RefSeq" id="WP_269832635.1">
    <property type="nucleotide sequence ID" value="NZ_JAPZLT010000015.1"/>
</dbReference>